<dbReference type="AlphaFoldDB" id="A0A1Y2HX20"/>
<organism evidence="3 4">
    <name type="scientific">Catenaria anguillulae PL171</name>
    <dbReference type="NCBI Taxonomy" id="765915"/>
    <lineage>
        <taxon>Eukaryota</taxon>
        <taxon>Fungi</taxon>
        <taxon>Fungi incertae sedis</taxon>
        <taxon>Blastocladiomycota</taxon>
        <taxon>Blastocladiomycetes</taxon>
        <taxon>Blastocladiales</taxon>
        <taxon>Catenariaceae</taxon>
        <taxon>Catenaria</taxon>
    </lineage>
</organism>
<keyword evidence="2" id="KW-1133">Transmembrane helix</keyword>
<gene>
    <name evidence="3" type="ORF">BCR44DRAFT_1482942</name>
</gene>
<sequence length="136" mass="14281">MAPLDGGHYSDDADNGYSEHGSVYGDNDDPFLSVPKGATWSRASFPFCGAGSSSRRGGFRGSGRARGHNRRAFSPRGDRGRGAIPFVGVTPGVTLGVILGVTMTVTGIVREPMGPMVPPHCVGWINNLLLSHSLGR</sequence>
<name>A0A1Y2HX20_9FUNG</name>
<dbReference type="Proteomes" id="UP000193411">
    <property type="component" value="Unassembled WGS sequence"/>
</dbReference>
<evidence type="ECO:0000313" key="3">
    <source>
        <dbReference type="EMBL" id="ORZ39167.1"/>
    </source>
</evidence>
<keyword evidence="2" id="KW-0472">Membrane</keyword>
<keyword evidence="2" id="KW-0812">Transmembrane</keyword>
<evidence type="ECO:0000313" key="4">
    <source>
        <dbReference type="Proteomes" id="UP000193411"/>
    </source>
</evidence>
<dbReference type="EMBL" id="MCFL01000006">
    <property type="protein sequence ID" value="ORZ39167.1"/>
    <property type="molecule type" value="Genomic_DNA"/>
</dbReference>
<reference evidence="3 4" key="1">
    <citation type="submission" date="2016-07" db="EMBL/GenBank/DDBJ databases">
        <title>Pervasive Adenine N6-methylation of Active Genes in Fungi.</title>
        <authorList>
            <consortium name="DOE Joint Genome Institute"/>
            <person name="Mondo S.J."/>
            <person name="Dannebaum R.O."/>
            <person name="Kuo R.C."/>
            <person name="Labutti K."/>
            <person name="Haridas S."/>
            <person name="Kuo A."/>
            <person name="Salamov A."/>
            <person name="Ahrendt S.R."/>
            <person name="Lipzen A."/>
            <person name="Sullivan W."/>
            <person name="Andreopoulos W.B."/>
            <person name="Clum A."/>
            <person name="Lindquist E."/>
            <person name="Daum C."/>
            <person name="Ramamoorthy G.K."/>
            <person name="Gryganskyi A."/>
            <person name="Culley D."/>
            <person name="Magnuson J.K."/>
            <person name="James T.Y."/>
            <person name="O'Malley M.A."/>
            <person name="Stajich J.E."/>
            <person name="Spatafora J.W."/>
            <person name="Visel A."/>
            <person name="Grigoriev I.V."/>
        </authorList>
    </citation>
    <scope>NUCLEOTIDE SEQUENCE [LARGE SCALE GENOMIC DNA]</scope>
    <source>
        <strain evidence="3 4">PL171</strain>
    </source>
</reference>
<feature type="region of interest" description="Disordered" evidence="1">
    <location>
        <begin position="46"/>
        <end position="80"/>
    </location>
</feature>
<comment type="caution">
    <text evidence="3">The sequence shown here is derived from an EMBL/GenBank/DDBJ whole genome shotgun (WGS) entry which is preliminary data.</text>
</comment>
<feature type="compositionally biased region" description="Basic residues" evidence="1">
    <location>
        <begin position="63"/>
        <end position="73"/>
    </location>
</feature>
<protein>
    <submittedName>
        <fullName evidence="3">Uncharacterized protein</fullName>
    </submittedName>
</protein>
<evidence type="ECO:0000256" key="2">
    <source>
        <dbReference type="SAM" id="Phobius"/>
    </source>
</evidence>
<accession>A0A1Y2HX20</accession>
<proteinExistence type="predicted"/>
<evidence type="ECO:0000256" key="1">
    <source>
        <dbReference type="SAM" id="MobiDB-lite"/>
    </source>
</evidence>
<keyword evidence="4" id="KW-1185">Reference proteome</keyword>
<feature type="transmembrane region" description="Helical" evidence="2">
    <location>
        <begin position="83"/>
        <end position="109"/>
    </location>
</feature>
<feature type="non-terminal residue" evidence="3">
    <location>
        <position position="136"/>
    </location>
</feature>